<dbReference type="PROSITE" id="PS51082">
    <property type="entry name" value="WH2"/>
    <property type="match status" value="1"/>
</dbReference>
<name>A0A553PPN2_TIGCA</name>
<feature type="region of interest" description="Disordered" evidence="1">
    <location>
        <begin position="390"/>
        <end position="509"/>
    </location>
</feature>
<feature type="non-terminal residue" evidence="3">
    <location>
        <position position="1"/>
    </location>
</feature>
<comment type="caution">
    <text evidence="3">The sequence shown here is derived from an EMBL/GenBank/DDBJ whole genome shotgun (WGS) entry which is preliminary data.</text>
</comment>
<feature type="compositionally biased region" description="Basic and acidic residues" evidence="1">
    <location>
        <begin position="390"/>
        <end position="425"/>
    </location>
</feature>
<dbReference type="Proteomes" id="UP000318571">
    <property type="component" value="Chromosome 6"/>
</dbReference>
<dbReference type="AlphaFoldDB" id="A0A553PPN2"/>
<feature type="compositionally biased region" description="Polar residues" evidence="1">
    <location>
        <begin position="274"/>
        <end position="283"/>
    </location>
</feature>
<protein>
    <recommendedName>
        <fullName evidence="2">WH2 domain-containing protein</fullName>
    </recommendedName>
</protein>
<dbReference type="InterPro" id="IPR003124">
    <property type="entry name" value="WH2_dom"/>
</dbReference>
<accession>A0A553PPN2</accession>
<feature type="domain" description="WH2" evidence="2">
    <location>
        <begin position="508"/>
        <end position="528"/>
    </location>
</feature>
<evidence type="ECO:0000313" key="3">
    <source>
        <dbReference type="EMBL" id="TRY79611.1"/>
    </source>
</evidence>
<evidence type="ECO:0000259" key="2">
    <source>
        <dbReference type="PROSITE" id="PS51082"/>
    </source>
</evidence>
<feature type="compositionally biased region" description="Polar residues" evidence="1">
    <location>
        <begin position="337"/>
        <end position="348"/>
    </location>
</feature>
<sequence>AIKQEILSKQSADPRSISPSPPSSISSSPVGLVTNALQKLARPVEQIQLTPRSASPSPSSTLSSRGSSSQPHTLSALNESSNSLEDSQSGHSSLQSGGSEGGTMSSRIQRFHGPPSIQLGTWDDRSRKMSEMPIPTFGSAKTGRSGRHSLASLSTTSSELSSLKSTSPHLSHLEEDEADFSQMNQQVRASIQRMEQNHQNKPPKFDAKARVAKPWKRASLSQMTIDPSEPKNEVLASARKPSGILLPVVSPVESPNESTINEEKPRHFYFGQEPSATDNRLSQSKPTAIEKVKNNEALSHPQNIVVNPGYQLKEYVNPMEKSGKPNFAFGDTPPSKPSKNSQNLQLSNGIPKPVLPPKTKDATDINEPSKEVVIEPKIKPAVVNYSKFADFRVPRPQLEPKPKRPSQPEKTQDEVRKAFESELKAGKKSLKSYENDSDSGSNSVSPGPNVSIIPPPPPPQFSNGHHIPPAPKMNGPIVPPAPKLTNFPSNVTANGKRIVPAPSKQQSSHADLLVAIRNKGGLKGLRKTGKQL</sequence>
<evidence type="ECO:0000256" key="1">
    <source>
        <dbReference type="SAM" id="MobiDB-lite"/>
    </source>
</evidence>
<feature type="compositionally biased region" description="Low complexity" evidence="1">
    <location>
        <begin position="149"/>
        <end position="167"/>
    </location>
</feature>
<feature type="region of interest" description="Disordered" evidence="1">
    <location>
        <begin position="317"/>
        <end position="370"/>
    </location>
</feature>
<feature type="region of interest" description="Disordered" evidence="1">
    <location>
        <begin position="249"/>
        <end position="283"/>
    </location>
</feature>
<reference evidence="3 4" key="1">
    <citation type="journal article" date="2018" name="Nat. Ecol. Evol.">
        <title>Genomic signatures of mitonuclear coevolution across populations of Tigriopus californicus.</title>
        <authorList>
            <person name="Barreto F.S."/>
            <person name="Watson E.T."/>
            <person name="Lima T.G."/>
            <person name="Willett C.S."/>
            <person name="Edmands S."/>
            <person name="Li W."/>
            <person name="Burton R.S."/>
        </authorList>
    </citation>
    <scope>NUCLEOTIDE SEQUENCE [LARGE SCALE GENOMIC DNA]</scope>
    <source>
        <strain evidence="3 4">San Diego</strain>
    </source>
</reference>
<organism evidence="3 4">
    <name type="scientific">Tigriopus californicus</name>
    <name type="common">Marine copepod</name>
    <dbReference type="NCBI Taxonomy" id="6832"/>
    <lineage>
        <taxon>Eukaryota</taxon>
        <taxon>Metazoa</taxon>
        <taxon>Ecdysozoa</taxon>
        <taxon>Arthropoda</taxon>
        <taxon>Crustacea</taxon>
        <taxon>Multicrustacea</taxon>
        <taxon>Hexanauplia</taxon>
        <taxon>Copepoda</taxon>
        <taxon>Harpacticoida</taxon>
        <taxon>Harpacticidae</taxon>
        <taxon>Tigriopus</taxon>
    </lineage>
</organism>
<feature type="region of interest" description="Disordered" evidence="1">
    <location>
        <begin position="43"/>
        <end position="178"/>
    </location>
</feature>
<keyword evidence="4" id="KW-1185">Reference proteome</keyword>
<feature type="region of interest" description="Disordered" evidence="1">
    <location>
        <begin position="1"/>
        <end position="31"/>
    </location>
</feature>
<gene>
    <name evidence="3" type="ORF">TCAL_12621</name>
</gene>
<evidence type="ECO:0000313" key="4">
    <source>
        <dbReference type="Proteomes" id="UP000318571"/>
    </source>
</evidence>
<feature type="compositionally biased region" description="Basic and acidic residues" evidence="1">
    <location>
        <begin position="358"/>
        <end position="370"/>
    </location>
</feature>
<dbReference type="GO" id="GO:0003779">
    <property type="term" value="F:actin binding"/>
    <property type="evidence" value="ECO:0007669"/>
    <property type="project" value="InterPro"/>
</dbReference>
<dbReference type="EMBL" id="VCGU01000002">
    <property type="protein sequence ID" value="TRY79611.1"/>
    <property type="molecule type" value="Genomic_DNA"/>
</dbReference>
<proteinExistence type="predicted"/>
<feature type="compositionally biased region" description="Low complexity" evidence="1">
    <location>
        <begin position="443"/>
        <end position="452"/>
    </location>
</feature>
<feature type="compositionally biased region" description="Low complexity" evidence="1">
    <location>
        <begin position="49"/>
        <end position="97"/>
    </location>
</feature>